<keyword evidence="9 16" id="KW-0808">Transferase</keyword>
<name>A0A517YRU0_9BACT</name>
<dbReference type="InterPro" id="IPR013115">
    <property type="entry name" value="HisG_C"/>
</dbReference>
<dbReference type="GO" id="GO:0005737">
    <property type="term" value="C:cytoplasm"/>
    <property type="evidence" value="ECO:0007669"/>
    <property type="project" value="UniProtKB-SubCell"/>
</dbReference>
<dbReference type="GO" id="GO:0000105">
    <property type="term" value="P:L-histidine biosynthetic process"/>
    <property type="evidence" value="ECO:0007669"/>
    <property type="project" value="UniProtKB-UniRule"/>
</dbReference>
<dbReference type="CDD" id="cd13593">
    <property type="entry name" value="PBP2_HisGL3"/>
    <property type="match status" value="1"/>
</dbReference>
<dbReference type="PANTHER" id="PTHR21403:SF10">
    <property type="entry name" value="ATP PHOSPHORIBOSYLTRANSFERASE"/>
    <property type="match status" value="1"/>
</dbReference>
<keyword evidence="10 16" id="KW-0479">Metal-binding</keyword>
<evidence type="ECO:0000256" key="9">
    <source>
        <dbReference type="ARBA" id="ARBA00022679"/>
    </source>
</evidence>
<evidence type="ECO:0000256" key="10">
    <source>
        <dbReference type="ARBA" id="ARBA00022723"/>
    </source>
</evidence>
<comment type="subcellular location">
    <subcellularLocation>
        <location evidence="2 16">Cytoplasm</location>
    </subcellularLocation>
</comment>
<protein>
    <recommendedName>
        <fullName evidence="5 16">ATP phosphoribosyltransferase</fullName>
        <shortName evidence="16">ATP-PRT</shortName>
        <shortName evidence="16">ATP-PRTase</shortName>
        <ecNumber evidence="5 16">2.4.2.17</ecNumber>
    </recommendedName>
</protein>
<comment type="activity regulation">
    <text evidence="16">Feedback inhibited by histidine.</text>
</comment>
<evidence type="ECO:0000256" key="5">
    <source>
        <dbReference type="ARBA" id="ARBA00011946"/>
    </source>
</evidence>
<organism evidence="19 20">
    <name type="scientific">Poriferisphaera corsica</name>
    <dbReference type="NCBI Taxonomy" id="2528020"/>
    <lineage>
        <taxon>Bacteria</taxon>
        <taxon>Pseudomonadati</taxon>
        <taxon>Planctomycetota</taxon>
        <taxon>Phycisphaerae</taxon>
        <taxon>Phycisphaerales</taxon>
        <taxon>Phycisphaeraceae</taxon>
        <taxon>Poriferisphaera</taxon>
    </lineage>
</organism>
<evidence type="ECO:0000259" key="18">
    <source>
        <dbReference type="Pfam" id="PF08029"/>
    </source>
</evidence>
<dbReference type="KEGG" id="pcor:KS4_09790"/>
<keyword evidence="8 16" id="KW-0328">Glycosyltransferase</keyword>
<dbReference type="EMBL" id="CP036425">
    <property type="protein sequence ID" value="QDU32940.1"/>
    <property type="molecule type" value="Genomic_DNA"/>
</dbReference>
<reference evidence="19 20" key="1">
    <citation type="submission" date="2019-02" db="EMBL/GenBank/DDBJ databases">
        <title>Deep-cultivation of Planctomycetes and their phenomic and genomic characterization uncovers novel biology.</title>
        <authorList>
            <person name="Wiegand S."/>
            <person name="Jogler M."/>
            <person name="Boedeker C."/>
            <person name="Pinto D."/>
            <person name="Vollmers J."/>
            <person name="Rivas-Marin E."/>
            <person name="Kohn T."/>
            <person name="Peeters S.H."/>
            <person name="Heuer A."/>
            <person name="Rast P."/>
            <person name="Oberbeckmann S."/>
            <person name="Bunk B."/>
            <person name="Jeske O."/>
            <person name="Meyerdierks A."/>
            <person name="Storesund J.E."/>
            <person name="Kallscheuer N."/>
            <person name="Luecker S."/>
            <person name="Lage O.M."/>
            <person name="Pohl T."/>
            <person name="Merkel B.J."/>
            <person name="Hornburger P."/>
            <person name="Mueller R.-W."/>
            <person name="Bruemmer F."/>
            <person name="Labrenz M."/>
            <person name="Spormann A.M."/>
            <person name="Op den Camp H."/>
            <person name="Overmann J."/>
            <person name="Amann R."/>
            <person name="Jetten M.S.M."/>
            <person name="Mascher T."/>
            <person name="Medema M.H."/>
            <person name="Devos D.P."/>
            <person name="Kaster A.-K."/>
            <person name="Ovreas L."/>
            <person name="Rohde M."/>
            <person name="Galperin M.Y."/>
            <person name="Jogler C."/>
        </authorList>
    </citation>
    <scope>NUCLEOTIDE SEQUENCE [LARGE SCALE GENOMIC DNA]</scope>
    <source>
        <strain evidence="19 20">KS4</strain>
    </source>
</reference>
<dbReference type="EC" id="2.4.2.17" evidence="5 16"/>
<dbReference type="Proteomes" id="UP000317369">
    <property type="component" value="Chromosome"/>
</dbReference>
<keyword evidence="11 16" id="KW-0547">Nucleotide-binding</keyword>
<evidence type="ECO:0000256" key="12">
    <source>
        <dbReference type="ARBA" id="ARBA00022840"/>
    </source>
</evidence>
<dbReference type="InterPro" id="IPR001348">
    <property type="entry name" value="ATP_PRibTrfase_HisG"/>
</dbReference>
<proteinExistence type="inferred from homology"/>
<sequence length="294" mass="32421">MSENQDKMLKIGIPKGSLQDATVDLFARAGYGVRVPSRSYIPEIDDDQISGVLFRAQEMSRYVEDGVVDMGITGHDWVIENNSDVVEVCELKYSKATSKPARWVLAVAEESGIDKVEDLEGKIIATELPETTKRFFAEKGVNAKVEFSWGATEVKARLVDGIVDVTETGSSLRANKLKVLAELLSSTTRLIANKDAWNNPWKRQKIEDLALLLQGAIAAKSKVGLKMNVEKTNLDAVLQLLPSEQSPTVNQLADNAWVAIEVIVDIKIEREIVPQLMRAGAKAIFSYPLNKVIP</sequence>
<feature type="domain" description="Histidine biosynthesis HisG C-terminal" evidence="18">
    <location>
        <begin position="219"/>
        <end position="291"/>
    </location>
</feature>
<evidence type="ECO:0000313" key="20">
    <source>
        <dbReference type="Proteomes" id="UP000317369"/>
    </source>
</evidence>
<evidence type="ECO:0000256" key="14">
    <source>
        <dbReference type="ARBA" id="ARBA00023102"/>
    </source>
</evidence>
<dbReference type="Gene3D" id="3.40.190.10">
    <property type="entry name" value="Periplasmic binding protein-like II"/>
    <property type="match status" value="2"/>
</dbReference>
<comment type="pathway">
    <text evidence="3 16">Amino-acid biosynthesis; L-histidine biosynthesis; L-histidine from 5-phospho-alpha-D-ribose 1-diphosphate: step 1/9.</text>
</comment>
<dbReference type="GO" id="GO:0000287">
    <property type="term" value="F:magnesium ion binding"/>
    <property type="evidence" value="ECO:0007669"/>
    <property type="project" value="UniProtKB-UniRule"/>
</dbReference>
<evidence type="ECO:0000259" key="17">
    <source>
        <dbReference type="Pfam" id="PF01634"/>
    </source>
</evidence>
<dbReference type="AlphaFoldDB" id="A0A517YRU0"/>
<evidence type="ECO:0000256" key="6">
    <source>
        <dbReference type="ARBA" id="ARBA00022490"/>
    </source>
</evidence>
<evidence type="ECO:0000256" key="15">
    <source>
        <dbReference type="ARBA" id="ARBA00024861"/>
    </source>
</evidence>
<evidence type="ECO:0000256" key="4">
    <source>
        <dbReference type="ARBA" id="ARBA00007955"/>
    </source>
</evidence>
<dbReference type="HAMAP" id="MF_00079">
    <property type="entry name" value="HisG_Long"/>
    <property type="match status" value="1"/>
</dbReference>
<evidence type="ECO:0000256" key="7">
    <source>
        <dbReference type="ARBA" id="ARBA00022605"/>
    </source>
</evidence>
<feature type="domain" description="ATP phosphoribosyltransferase catalytic" evidence="17">
    <location>
        <begin position="55"/>
        <end position="214"/>
    </location>
</feature>
<dbReference type="InterPro" id="IPR015867">
    <property type="entry name" value="N-reg_PII/ATP_PRibTrfase_C"/>
</dbReference>
<dbReference type="GO" id="GO:0003879">
    <property type="term" value="F:ATP phosphoribosyltransferase activity"/>
    <property type="evidence" value="ECO:0007669"/>
    <property type="project" value="UniProtKB-UniRule"/>
</dbReference>
<dbReference type="OrthoDB" id="9801867at2"/>
<dbReference type="SUPFAM" id="SSF54913">
    <property type="entry name" value="GlnB-like"/>
    <property type="match status" value="1"/>
</dbReference>
<dbReference type="NCBIfam" id="TIGR03455">
    <property type="entry name" value="HisG_C-term"/>
    <property type="match status" value="1"/>
</dbReference>
<evidence type="ECO:0000256" key="13">
    <source>
        <dbReference type="ARBA" id="ARBA00022842"/>
    </source>
</evidence>
<keyword evidence="14 16" id="KW-0368">Histidine biosynthesis</keyword>
<evidence type="ECO:0000256" key="1">
    <source>
        <dbReference type="ARBA" id="ARBA00000915"/>
    </source>
</evidence>
<dbReference type="Pfam" id="PF08029">
    <property type="entry name" value="HisG_C"/>
    <property type="match status" value="1"/>
</dbReference>
<dbReference type="InterPro" id="IPR020621">
    <property type="entry name" value="ATP-PRT_HisG_long"/>
</dbReference>
<evidence type="ECO:0000256" key="2">
    <source>
        <dbReference type="ARBA" id="ARBA00004496"/>
    </source>
</evidence>
<evidence type="ECO:0000256" key="16">
    <source>
        <dbReference type="HAMAP-Rule" id="MF_00079"/>
    </source>
</evidence>
<evidence type="ECO:0000256" key="8">
    <source>
        <dbReference type="ARBA" id="ARBA00022676"/>
    </source>
</evidence>
<comment type="function">
    <text evidence="15 16">Catalyzes the condensation of ATP and 5-phosphoribose 1-diphosphate to form N'-(5'-phosphoribosyl)-ATP (PR-ATP). Has a crucial role in the pathway because the rate of histidine biosynthesis seems to be controlled primarily by regulation of HisG enzymatic activity.</text>
</comment>
<dbReference type="Pfam" id="PF01634">
    <property type="entry name" value="HisG"/>
    <property type="match status" value="1"/>
</dbReference>
<keyword evidence="13 16" id="KW-0460">Magnesium</keyword>
<comment type="catalytic activity">
    <reaction evidence="1 16">
        <text>1-(5-phospho-beta-D-ribosyl)-ATP + diphosphate = 5-phospho-alpha-D-ribose 1-diphosphate + ATP</text>
        <dbReference type="Rhea" id="RHEA:18473"/>
        <dbReference type="ChEBI" id="CHEBI:30616"/>
        <dbReference type="ChEBI" id="CHEBI:33019"/>
        <dbReference type="ChEBI" id="CHEBI:58017"/>
        <dbReference type="ChEBI" id="CHEBI:73183"/>
        <dbReference type="EC" id="2.4.2.17"/>
    </reaction>
</comment>
<dbReference type="InterPro" id="IPR013820">
    <property type="entry name" value="ATP_PRibTrfase_cat"/>
</dbReference>
<gene>
    <name evidence="16 19" type="primary">hisG</name>
    <name evidence="19" type="ORF">KS4_09790</name>
</gene>
<dbReference type="Gene3D" id="3.30.70.120">
    <property type="match status" value="1"/>
</dbReference>
<keyword evidence="6 16" id="KW-0963">Cytoplasm</keyword>
<dbReference type="RefSeq" id="WP_145075262.1">
    <property type="nucleotide sequence ID" value="NZ_CP036425.1"/>
</dbReference>
<dbReference type="UniPathway" id="UPA00031">
    <property type="reaction ID" value="UER00006"/>
</dbReference>
<dbReference type="SUPFAM" id="SSF53850">
    <property type="entry name" value="Periplasmic binding protein-like II"/>
    <property type="match status" value="1"/>
</dbReference>
<keyword evidence="7 16" id="KW-0028">Amino-acid biosynthesis</keyword>
<dbReference type="GO" id="GO:0005524">
    <property type="term" value="F:ATP binding"/>
    <property type="evidence" value="ECO:0007669"/>
    <property type="project" value="UniProtKB-KW"/>
</dbReference>
<comment type="cofactor">
    <cofactor evidence="16">
        <name>Mg(2+)</name>
        <dbReference type="ChEBI" id="CHEBI:18420"/>
    </cofactor>
</comment>
<evidence type="ECO:0000256" key="11">
    <source>
        <dbReference type="ARBA" id="ARBA00022741"/>
    </source>
</evidence>
<keyword evidence="20" id="KW-1185">Reference proteome</keyword>
<evidence type="ECO:0000313" key="19">
    <source>
        <dbReference type="EMBL" id="QDU32940.1"/>
    </source>
</evidence>
<comment type="similarity">
    <text evidence="4 16">Belongs to the ATP phosphoribosyltransferase family. Long subfamily.</text>
</comment>
<dbReference type="PANTHER" id="PTHR21403">
    <property type="entry name" value="ATP PHOSPHORIBOSYLTRANSFERASE ATP-PRTASE"/>
    <property type="match status" value="1"/>
</dbReference>
<dbReference type="InterPro" id="IPR011322">
    <property type="entry name" value="N-reg_PII-like_a/b"/>
</dbReference>
<dbReference type="NCBIfam" id="TIGR00070">
    <property type="entry name" value="hisG"/>
    <property type="match status" value="1"/>
</dbReference>
<evidence type="ECO:0000256" key="3">
    <source>
        <dbReference type="ARBA" id="ARBA00004667"/>
    </source>
</evidence>
<keyword evidence="12 16" id="KW-0067">ATP-binding</keyword>
<accession>A0A517YRU0</accession>